<dbReference type="SUPFAM" id="SSF49313">
    <property type="entry name" value="Cadherin-like"/>
    <property type="match status" value="1"/>
</dbReference>
<reference evidence="1 2" key="1">
    <citation type="submission" date="2019-06" db="EMBL/GenBank/DDBJ databases">
        <title>Whole genome shotgun sequence of Brevibacillus reuszeri NBRC 15719.</title>
        <authorList>
            <person name="Hosoyama A."/>
            <person name="Uohara A."/>
            <person name="Ohji S."/>
            <person name="Ichikawa N."/>
        </authorList>
    </citation>
    <scope>NUCLEOTIDE SEQUENCE [LARGE SCALE GENOMIC DNA]</scope>
    <source>
        <strain evidence="1 2">NBRC 15719</strain>
    </source>
</reference>
<dbReference type="InterPro" id="IPR015919">
    <property type="entry name" value="Cadherin-like_sf"/>
</dbReference>
<organism evidence="1 2">
    <name type="scientific">Brevibacillus reuszeri</name>
    <dbReference type="NCBI Taxonomy" id="54915"/>
    <lineage>
        <taxon>Bacteria</taxon>
        <taxon>Bacillati</taxon>
        <taxon>Bacillota</taxon>
        <taxon>Bacilli</taxon>
        <taxon>Bacillales</taxon>
        <taxon>Paenibacillaceae</taxon>
        <taxon>Brevibacillus</taxon>
    </lineage>
</organism>
<evidence type="ECO:0008006" key="3">
    <source>
        <dbReference type="Google" id="ProtNLM"/>
    </source>
</evidence>
<dbReference type="RefSeq" id="WP_409362435.1">
    <property type="nucleotide sequence ID" value="NZ_BJON01000026.1"/>
</dbReference>
<name>A0ABQ0TW91_9BACL</name>
<evidence type="ECO:0000313" key="2">
    <source>
        <dbReference type="Proteomes" id="UP000319578"/>
    </source>
</evidence>
<protein>
    <recommendedName>
        <fullName evidence="3">Cadherin domain-containing protein</fullName>
    </recommendedName>
</protein>
<dbReference type="InterPro" id="IPR013783">
    <property type="entry name" value="Ig-like_fold"/>
</dbReference>
<sequence length="84" mass="8965">MLQTPLSFVNSPYDFSNSFTDPDGDPLTYSIAILDSSIGEVSINSITGVATFKPLKVGETTVTITANDGISGKASYSFTFKVFE</sequence>
<dbReference type="Gene3D" id="2.60.40.10">
    <property type="entry name" value="Immunoglobulins"/>
    <property type="match status" value="1"/>
</dbReference>
<dbReference type="EMBL" id="BJON01000026">
    <property type="protein sequence ID" value="GED72115.1"/>
    <property type="molecule type" value="Genomic_DNA"/>
</dbReference>
<dbReference type="Proteomes" id="UP000319578">
    <property type="component" value="Unassembled WGS sequence"/>
</dbReference>
<accession>A0ABQ0TW91</accession>
<evidence type="ECO:0000313" key="1">
    <source>
        <dbReference type="EMBL" id="GED72115.1"/>
    </source>
</evidence>
<keyword evidence="2" id="KW-1185">Reference proteome</keyword>
<proteinExistence type="predicted"/>
<comment type="caution">
    <text evidence="1">The sequence shown here is derived from an EMBL/GenBank/DDBJ whole genome shotgun (WGS) entry which is preliminary data.</text>
</comment>
<dbReference type="Pfam" id="PF17963">
    <property type="entry name" value="Big_9"/>
    <property type="match status" value="1"/>
</dbReference>
<gene>
    <name evidence="1" type="ORF">BRE01_58170</name>
</gene>